<evidence type="ECO:0000256" key="2">
    <source>
        <dbReference type="ARBA" id="ARBA00023117"/>
    </source>
</evidence>
<dbReference type="Pfam" id="PF00439">
    <property type="entry name" value="Bromodomain"/>
    <property type="match status" value="2"/>
</dbReference>
<dbReference type="SMART" id="SM00297">
    <property type="entry name" value="BROMO"/>
    <property type="match status" value="2"/>
</dbReference>
<dbReference type="FunFam" id="1.20.920.10:FF:000003">
    <property type="entry name" value="Bromodomain-containing protein 2"/>
    <property type="match status" value="1"/>
</dbReference>
<feature type="domain" description="Bromo" evidence="5">
    <location>
        <begin position="455"/>
        <end position="527"/>
    </location>
</feature>
<dbReference type="InterPro" id="IPR050935">
    <property type="entry name" value="Bromo_chromatin_reader"/>
</dbReference>
<dbReference type="OrthoDB" id="21449at2759"/>
<dbReference type="InterPro" id="IPR027353">
    <property type="entry name" value="NET_dom"/>
</dbReference>
<dbReference type="Gene3D" id="1.20.1270.220">
    <property type="match status" value="1"/>
</dbReference>
<feature type="region of interest" description="Disordered" evidence="4">
    <location>
        <begin position="1"/>
        <end position="22"/>
    </location>
</feature>
<dbReference type="EMBL" id="OV725081">
    <property type="protein sequence ID" value="CAH1402073.1"/>
    <property type="molecule type" value="Genomic_DNA"/>
</dbReference>
<feature type="region of interest" description="Disordered" evidence="4">
    <location>
        <begin position="959"/>
        <end position="998"/>
    </location>
</feature>
<protein>
    <recommendedName>
        <fullName evidence="9">Bromodomain-containing protein 2</fullName>
    </recommendedName>
</protein>
<dbReference type="PROSITE" id="PS51525">
    <property type="entry name" value="NET"/>
    <property type="match status" value="1"/>
</dbReference>
<evidence type="ECO:0000256" key="1">
    <source>
        <dbReference type="ARBA" id="ARBA00022737"/>
    </source>
</evidence>
<feature type="region of interest" description="Disordered" evidence="4">
    <location>
        <begin position="1137"/>
        <end position="1159"/>
    </location>
</feature>
<dbReference type="Gene3D" id="1.20.920.10">
    <property type="entry name" value="Bromodomain-like"/>
    <property type="match status" value="2"/>
</dbReference>
<feature type="compositionally biased region" description="Basic residues" evidence="4">
    <location>
        <begin position="883"/>
        <end position="893"/>
    </location>
</feature>
<sequence length="1303" mass="141922">MKTPVSIDPWKDHSSPKSLKPKKNRFLQLSRFKYKNGLKRLLKYQYLLLQGKRSVAKMQQMDSLQPNNATGLVKTGLEAGAGSGMKEPPPREEPVLDPINGVVQPPVIPPSHRPGRVTNQLQYIQKNVLKAVWKHQYAWPLQQPVDANKLNLPDYHKVIKHPMDLGTIKKRLENNYYWCGAECIQDFNTMFNNCYVYNKPGEDVVVMAQTLEKLYLQKLETMPKEEIELEPPPPKGSKPVKKRPGVIGPGRGGGTTGAGRGRPSNSTTAAAAVVAAPVPPATPPSHLPATIPGSTATTTVPTTHHNSLPPQVGQPAAVPSNFNATTVDPLLTPGLAPGVGPKGGKGAVVQTPTAPKPKKGVKRKADLANDSPAGFDPTYTPGDSKAAKVGTRRESGRQIKKPQRQSDDGMPFSQSPMAPYSHSNSTQASHEKPKEKLSETLKACNEILKELFSKKHFNYAWPFYKPVDAEWLGLHDYHDIIKKPMDLGTVKQKMDNREYKTATEFAADVRLIFTNCYKYNPPDHDVVAMGRKLQDVFEVRFAQVPEDSPTSTVPEKEDESTSGSSSGSESETDNSEDERARKLSQLQEQLRIMQEEMRKLVEEGTVKKKKKKKDGSGSGGSSSSKKRKSADRTLGKAVDGGLLAGVGAPAIMEMKATDGVKAVPPPGRNAVPSPQVKPNKGKAPGRTPGKTNSQGKRPKPNSRSTNSKKKNPVVTSEFNSEDEDNAKPMSYDEKRQLSLDINKLPGDKLGRVVHIIQAREPSLRDSNPDEIEIDFETLKPSTLRELESYVASCLRKKPRKPYNKKVSAKSKDEAMAEKKQELEKRLQDVTGQLGGSAKKQAKKQGQGRLSASSSSSSDSDTSSSSLSSSSSDSSDSEAGKAGRPPRKKNKKNHQLATTAASAVQQNQTVPSLTMTTATGTIVNKSVGATQPVVPLASTNKLTVPTVSAVAHPEPVKPVVASHSSLPQQPARPTATAAPLTTAKRASIPTPATALGIPPPAPTSLETGPVEIKQELDVPVSLAPVPDHLDFKNLLEVKPELNDIVTGMPSVFDPLPDSPPIIKEEKHAILPHHADGHLNNSLPPISNIPVQPIIPSAALPTTPHVLDMNKNSQPPQLPQTPVLPHSFKPKTVEQNLKNASSWSSLAQSPTPALTPTPPTAAALKSSMADSFQAFKKQAKENAKKRALIEQQEMRRHQKEQAERERLRVENEKRREREEEEALEKARNSYVGNRKAAVVASGGRVEEVKNAAIDESSSPSTSDKAAAERERLRQREQERRRREALAGQIDMNRQSDLMAAFEQTL</sequence>
<dbReference type="CDD" id="cd05497">
    <property type="entry name" value="Bromo_Brdt_I_like"/>
    <property type="match status" value="1"/>
</dbReference>
<dbReference type="GO" id="GO:0006355">
    <property type="term" value="P:regulation of DNA-templated transcription"/>
    <property type="evidence" value="ECO:0007669"/>
    <property type="project" value="TreeGrafter"/>
</dbReference>
<dbReference type="Proteomes" id="UP001152798">
    <property type="component" value="Chromosome 5"/>
</dbReference>
<feature type="compositionally biased region" description="Basic residues" evidence="4">
    <location>
        <begin position="794"/>
        <end position="808"/>
    </location>
</feature>
<dbReference type="SUPFAM" id="SSF47370">
    <property type="entry name" value="Bromodomain"/>
    <property type="match status" value="2"/>
</dbReference>
<dbReference type="InterPro" id="IPR043509">
    <property type="entry name" value="Bromo_Brdt_II"/>
</dbReference>
<dbReference type="PROSITE" id="PS00633">
    <property type="entry name" value="BROMODOMAIN_1"/>
    <property type="match status" value="1"/>
</dbReference>
<feature type="region of interest" description="Disordered" evidence="4">
    <location>
        <begin position="794"/>
        <end position="911"/>
    </location>
</feature>
<feature type="region of interest" description="Disordered" evidence="4">
    <location>
        <begin position="601"/>
        <end position="642"/>
    </location>
</feature>
<keyword evidence="8" id="KW-1185">Reference proteome</keyword>
<dbReference type="InterPro" id="IPR043508">
    <property type="entry name" value="Bromo_Brdt_I"/>
</dbReference>
<feature type="compositionally biased region" description="Low complexity" evidence="4">
    <location>
        <begin position="835"/>
        <end position="873"/>
    </location>
</feature>
<dbReference type="InterPro" id="IPR001487">
    <property type="entry name" value="Bromodomain"/>
</dbReference>
<feature type="compositionally biased region" description="Low complexity" evidence="4">
    <location>
        <begin position="288"/>
        <end position="303"/>
    </location>
</feature>
<evidence type="ECO:0000259" key="6">
    <source>
        <dbReference type="PROSITE" id="PS51525"/>
    </source>
</evidence>
<feature type="domain" description="NET" evidence="6">
    <location>
        <begin position="719"/>
        <end position="801"/>
    </location>
</feature>
<evidence type="ECO:0008006" key="9">
    <source>
        <dbReference type="Google" id="ProtNLM"/>
    </source>
</evidence>
<dbReference type="InterPro" id="IPR036427">
    <property type="entry name" value="Bromodomain-like_sf"/>
</dbReference>
<feature type="compositionally biased region" description="Basic and acidic residues" evidence="4">
    <location>
        <begin position="1190"/>
        <end position="1225"/>
    </location>
</feature>
<dbReference type="PRINTS" id="PR00503">
    <property type="entry name" value="BROMODOMAIN"/>
</dbReference>
<evidence type="ECO:0000256" key="3">
    <source>
        <dbReference type="PROSITE-ProRule" id="PRU00035"/>
    </source>
</evidence>
<feature type="compositionally biased region" description="Basic residues" evidence="4">
    <location>
        <begin position="696"/>
        <end position="711"/>
    </location>
</feature>
<dbReference type="Pfam" id="PF17035">
    <property type="entry name" value="BET"/>
    <property type="match status" value="1"/>
</dbReference>
<dbReference type="GO" id="GO:0005634">
    <property type="term" value="C:nucleus"/>
    <property type="evidence" value="ECO:0007669"/>
    <property type="project" value="TreeGrafter"/>
</dbReference>
<feature type="compositionally biased region" description="Polar residues" evidence="4">
    <location>
        <begin position="1137"/>
        <end position="1147"/>
    </location>
</feature>
<evidence type="ECO:0000313" key="7">
    <source>
        <dbReference type="EMBL" id="CAH1402073.1"/>
    </source>
</evidence>
<feature type="domain" description="Bromo" evidence="5">
    <location>
        <begin position="133"/>
        <end position="205"/>
    </location>
</feature>
<dbReference type="Pfam" id="PF17105">
    <property type="entry name" value="BRD4_CDT"/>
    <property type="match status" value="1"/>
</dbReference>
<reference evidence="7" key="1">
    <citation type="submission" date="2022-01" db="EMBL/GenBank/DDBJ databases">
        <authorList>
            <person name="King R."/>
        </authorList>
    </citation>
    <scope>NUCLEOTIDE SEQUENCE</scope>
</reference>
<name>A0A9P0HGH2_NEZVI</name>
<feature type="compositionally biased region" description="Gly residues" evidence="4">
    <location>
        <begin position="247"/>
        <end position="260"/>
    </location>
</feature>
<organism evidence="7 8">
    <name type="scientific">Nezara viridula</name>
    <name type="common">Southern green stink bug</name>
    <name type="synonym">Cimex viridulus</name>
    <dbReference type="NCBI Taxonomy" id="85310"/>
    <lineage>
        <taxon>Eukaryota</taxon>
        <taxon>Metazoa</taxon>
        <taxon>Ecdysozoa</taxon>
        <taxon>Arthropoda</taxon>
        <taxon>Hexapoda</taxon>
        <taxon>Insecta</taxon>
        <taxon>Pterygota</taxon>
        <taxon>Neoptera</taxon>
        <taxon>Paraneoptera</taxon>
        <taxon>Hemiptera</taxon>
        <taxon>Heteroptera</taxon>
        <taxon>Panheteroptera</taxon>
        <taxon>Pentatomomorpha</taxon>
        <taxon>Pentatomoidea</taxon>
        <taxon>Pentatomidae</taxon>
        <taxon>Pentatominae</taxon>
        <taxon>Nezara</taxon>
    </lineage>
</organism>
<dbReference type="GO" id="GO:0000785">
    <property type="term" value="C:chromatin"/>
    <property type="evidence" value="ECO:0007669"/>
    <property type="project" value="TreeGrafter"/>
</dbReference>
<evidence type="ECO:0000256" key="4">
    <source>
        <dbReference type="SAM" id="MobiDB-lite"/>
    </source>
</evidence>
<keyword evidence="1" id="KW-0677">Repeat</keyword>
<proteinExistence type="predicted"/>
<dbReference type="InterPro" id="IPR018359">
    <property type="entry name" value="Bromodomain_CS"/>
</dbReference>
<dbReference type="PANTHER" id="PTHR22880">
    <property type="entry name" value="FALZ-RELATED BROMODOMAIN-CONTAINING PROTEINS"/>
    <property type="match status" value="1"/>
</dbReference>
<dbReference type="GO" id="GO:0006338">
    <property type="term" value="P:chromatin remodeling"/>
    <property type="evidence" value="ECO:0007669"/>
    <property type="project" value="TreeGrafter"/>
</dbReference>
<dbReference type="PANTHER" id="PTHR22880:SF225">
    <property type="entry name" value="BROMODOMAIN-CONTAINING PROTEIN BET-1-RELATED"/>
    <property type="match status" value="1"/>
</dbReference>
<accession>A0A9P0HGH2</accession>
<feature type="compositionally biased region" description="Polar residues" evidence="4">
    <location>
        <begin position="894"/>
        <end position="911"/>
    </location>
</feature>
<dbReference type="InterPro" id="IPR038336">
    <property type="entry name" value="NET_sf"/>
</dbReference>
<feature type="region of interest" description="Disordered" evidence="4">
    <location>
        <begin position="543"/>
        <end position="582"/>
    </location>
</feature>
<feature type="compositionally biased region" description="Polar residues" evidence="4">
    <location>
        <begin position="412"/>
        <end position="428"/>
    </location>
</feature>
<dbReference type="InterPro" id="IPR031354">
    <property type="entry name" value="BRD4_CDT"/>
</dbReference>
<evidence type="ECO:0000259" key="5">
    <source>
        <dbReference type="PROSITE" id="PS50014"/>
    </source>
</evidence>
<dbReference type="PROSITE" id="PS50014">
    <property type="entry name" value="BROMODOMAIN_2"/>
    <property type="match status" value="2"/>
</dbReference>
<dbReference type="CDD" id="cd05498">
    <property type="entry name" value="Bromo_Brdt_II_like"/>
    <property type="match status" value="1"/>
</dbReference>
<feature type="compositionally biased region" description="Basic and acidic residues" evidence="4">
    <location>
        <begin position="1263"/>
        <end position="1282"/>
    </location>
</feature>
<gene>
    <name evidence="7" type="ORF">NEZAVI_LOCUS10977</name>
</gene>
<feature type="region of interest" description="Disordered" evidence="4">
    <location>
        <begin position="225"/>
        <end position="269"/>
    </location>
</feature>
<dbReference type="FunFam" id="1.20.920.10:FF:000002">
    <property type="entry name" value="Bromodomain-containing protein 4"/>
    <property type="match status" value="1"/>
</dbReference>
<dbReference type="FunFam" id="1.20.1270.220:FF:000001">
    <property type="entry name" value="bromodomain-containing protein 2 isoform X1"/>
    <property type="match status" value="1"/>
</dbReference>
<feature type="compositionally biased region" description="Basic and acidic residues" evidence="4">
    <location>
        <begin position="809"/>
        <end position="827"/>
    </location>
</feature>
<feature type="region of interest" description="Disordered" evidence="4">
    <location>
        <begin position="283"/>
        <end position="437"/>
    </location>
</feature>
<evidence type="ECO:0000313" key="8">
    <source>
        <dbReference type="Proteomes" id="UP001152798"/>
    </source>
</evidence>
<feature type="compositionally biased region" description="Low complexity" evidence="4">
    <location>
        <begin position="965"/>
        <end position="985"/>
    </location>
</feature>
<feature type="region of interest" description="Disordered" evidence="4">
    <location>
        <begin position="1190"/>
        <end position="1303"/>
    </location>
</feature>
<keyword evidence="2 3" id="KW-0103">Bromodomain</keyword>
<feature type="region of interest" description="Disordered" evidence="4">
    <location>
        <begin position="657"/>
        <end position="734"/>
    </location>
</feature>